<keyword evidence="4" id="KW-1185">Reference proteome</keyword>
<dbReference type="AlphaFoldDB" id="A0A9P9WBV6"/>
<sequence>MMLFTPTSVAVLATLLPILAKGSPLAHIPRGDKYVSATWLPLAGNSSSLCDDSGWVRGLAGPEAPKAADCKAIGDWASKHTGHWLLRSQATNDDVENEGDWMFLHSEGSCGLLARPRPKACNSWVGAPDVVRIAAASFQDGSDQAMQGVFKTCSGSDCDANVDWAFTTDF</sequence>
<accession>A0A9P9WBV6</accession>
<dbReference type="EMBL" id="JAFIMR010000046">
    <property type="protein sequence ID" value="KAI1856147.1"/>
    <property type="molecule type" value="Genomic_DNA"/>
</dbReference>
<proteinExistence type="predicted"/>
<protein>
    <recommendedName>
        <fullName evidence="2">Ecp2 effector protein-like domain-containing protein</fullName>
    </recommendedName>
</protein>
<dbReference type="Proteomes" id="UP000829685">
    <property type="component" value="Unassembled WGS sequence"/>
</dbReference>
<dbReference type="InterPro" id="IPR029226">
    <property type="entry name" value="Ecp2-like"/>
</dbReference>
<feature type="signal peptide" evidence="1">
    <location>
        <begin position="1"/>
        <end position="22"/>
    </location>
</feature>
<dbReference type="Pfam" id="PF14856">
    <property type="entry name" value="Hce2"/>
    <property type="match status" value="1"/>
</dbReference>
<reference evidence="3" key="1">
    <citation type="submission" date="2021-03" db="EMBL/GenBank/DDBJ databases">
        <title>Revisited historic fungal species revealed as producer of novel bioactive compounds through whole genome sequencing and comparative genomics.</title>
        <authorList>
            <person name="Vignolle G.A."/>
            <person name="Hochenegger N."/>
            <person name="Mach R.L."/>
            <person name="Mach-Aigner A.R."/>
            <person name="Javad Rahimi M."/>
            <person name="Salim K.A."/>
            <person name="Chan C.M."/>
            <person name="Lim L.B.L."/>
            <person name="Cai F."/>
            <person name="Druzhinina I.S."/>
            <person name="U'Ren J.M."/>
            <person name="Derntl C."/>
        </authorList>
    </citation>
    <scope>NUCLEOTIDE SEQUENCE</scope>
    <source>
        <strain evidence="3">TUCIM 5799</strain>
    </source>
</reference>
<feature type="chain" id="PRO_5040346032" description="Ecp2 effector protein-like domain-containing protein" evidence="1">
    <location>
        <begin position="23"/>
        <end position="170"/>
    </location>
</feature>
<feature type="domain" description="Ecp2 effector protein-like" evidence="2">
    <location>
        <begin position="50"/>
        <end position="143"/>
    </location>
</feature>
<comment type="caution">
    <text evidence="3">The sequence shown here is derived from an EMBL/GenBank/DDBJ whole genome shotgun (WGS) entry which is preliminary data.</text>
</comment>
<evidence type="ECO:0000259" key="2">
    <source>
        <dbReference type="Pfam" id="PF14856"/>
    </source>
</evidence>
<organism evidence="3 4">
    <name type="scientific">Neoarthrinium moseri</name>
    <dbReference type="NCBI Taxonomy" id="1658444"/>
    <lineage>
        <taxon>Eukaryota</taxon>
        <taxon>Fungi</taxon>
        <taxon>Dikarya</taxon>
        <taxon>Ascomycota</taxon>
        <taxon>Pezizomycotina</taxon>
        <taxon>Sordariomycetes</taxon>
        <taxon>Xylariomycetidae</taxon>
        <taxon>Amphisphaeriales</taxon>
        <taxon>Apiosporaceae</taxon>
        <taxon>Neoarthrinium</taxon>
    </lineage>
</organism>
<gene>
    <name evidence="3" type="ORF">JX265_011862</name>
</gene>
<evidence type="ECO:0000313" key="3">
    <source>
        <dbReference type="EMBL" id="KAI1856147.1"/>
    </source>
</evidence>
<evidence type="ECO:0000313" key="4">
    <source>
        <dbReference type="Proteomes" id="UP000829685"/>
    </source>
</evidence>
<name>A0A9P9WBV6_9PEZI</name>
<keyword evidence="1" id="KW-0732">Signal</keyword>
<evidence type="ECO:0000256" key="1">
    <source>
        <dbReference type="SAM" id="SignalP"/>
    </source>
</evidence>